<comment type="subcellular location">
    <subcellularLocation>
        <location evidence="1">Cell membrane</location>
        <topology evidence="1">Multi-pass membrane protein</topology>
    </subcellularLocation>
</comment>
<dbReference type="PANTHER" id="PTHR42775:SF1">
    <property type="entry name" value="PERMEASE RV2963-RELATED"/>
    <property type="match status" value="1"/>
</dbReference>
<name>A0A2M8QE82_9CHLR</name>
<evidence type="ECO:0000256" key="4">
    <source>
        <dbReference type="ARBA" id="ARBA00022692"/>
    </source>
</evidence>
<comment type="similarity">
    <text evidence="2">Belongs to the UPF0718 family.</text>
</comment>
<dbReference type="EMBL" id="PGTN01000025">
    <property type="protein sequence ID" value="PJF48062.1"/>
    <property type="molecule type" value="Genomic_DNA"/>
</dbReference>
<sequence>MVNRTTLSDSAARRRYLAYAALAMVVFMLAHAVGQLAEALLSGKPWNQALPVIEKPVADLGKLVGTALTGWVPDVSLPTPLGPLAVRYTAAYTVYEWVKLPILLFLTTFGMTLLRLKAGVRRIEKTLGRDDLFGVLGGTALGMFTPVCSCTVTNLYAGLVAGGASRRASAAFLFASPALNEFAIIFMFIFGGLWGGVVYVVAGVLASIATAYLSPLLGLNPQHFIASKQNACSHQAAFTNSIIERAFEEASVLFKRLFVPVLISGALAGLLVNFNLTVVQVLQRAQFQWWGPIVATLAGLPLDVNAAATAPILAAVRNFVPLGTLVSAMMATTVSSIPEVTMLSRLLSRRSALKVVAWYAAYTMAIGLLINTLFAGV</sequence>
<keyword evidence="6 7" id="KW-0472">Membrane</keyword>
<evidence type="ECO:0000256" key="3">
    <source>
        <dbReference type="ARBA" id="ARBA00022475"/>
    </source>
</evidence>
<dbReference type="InterPro" id="IPR005524">
    <property type="entry name" value="DUF318"/>
</dbReference>
<feature type="transmembrane region" description="Helical" evidence="7">
    <location>
        <begin position="355"/>
        <end position="374"/>
    </location>
</feature>
<keyword evidence="3" id="KW-1003">Cell membrane</keyword>
<feature type="transmembrane region" description="Helical" evidence="7">
    <location>
        <begin position="257"/>
        <end position="282"/>
    </location>
</feature>
<evidence type="ECO:0000256" key="6">
    <source>
        <dbReference type="ARBA" id="ARBA00023136"/>
    </source>
</evidence>
<evidence type="ECO:0000256" key="2">
    <source>
        <dbReference type="ARBA" id="ARBA00006386"/>
    </source>
</evidence>
<feature type="transmembrane region" description="Helical" evidence="7">
    <location>
        <begin position="16"/>
        <end position="37"/>
    </location>
</feature>
<dbReference type="Proteomes" id="UP000230790">
    <property type="component" value="Unassembled WGS sequence"/>
</dbReference>
<evidence type="ECO:0000256" key="1">
    <source>
        <dbReference type="ARBA" id="ARBA00004651"/>
    </source>
</evidence>
<dbReference type="PANTHER" id="PTHR42775">
    <property type="entry name" value="PERMEASE RV2963-RELATED"/>
    <property type="match status" value="1"/>
</dbReference>
<dbReference type="InterPro" id="IPR053166">
    <property type="entry name" value="UPF0718_permease"/>
</dbReference>
<evidence type="ECO:0000313" key="9">
    <source>
        <dbReference type="Proteomes" id="UP000230790"/>
    </source>
</evidence>
<feature type="transmembrane region" description="Helical" evidence="7">
    <location>
        <begin position="102"/>
        <end position="120"/>
    </location>
</feature>
<gene>
    <name evidence="8" type="ORF">CUN48_05335</name>
</gene>
<evidence type="ECO:0000256" key="5">
    <source>
        <dbReference type="ARBA" id="ARBA00022989"/>
    </source>
</evidence>
<reference evidence="8 9" key="1">
    <citation type="submission" date="2017-11" db="EMBL/GenBank/DDBJ databases">
        <title>Evolution of Phototrophy in the Chloroflexi Phylum Driven by Horizontal Gene Transfer.</title>
        <authorList>
            <person name="Ward L.M."/>
            <person name="Hemp J."/>
            <person name="Shih P.M."/>
            <person name="Mcglynn S.E."/>
            <person name="Fischer W."/>
        </authorList>
    </citation>
    <scope>NUCLEOTIDE SEQUENCE [LARGE SCALE GENOMIC DNA]</scope>
    <source>
        <strain evidence="8">JP3_7</strain>
    </source>
</reference>
<feature type="transmembrane region" description="Helical" evidence="7">
    <location>
        <begin position="132"/>
        <end position="157"/>
    </location>
</feature>
<evidence type="ECO:0000256" key="7">
    <source>
        <dbReference type="SAM" id="Phobius"/>
    </source>
</evidence>
<feature type="transmembrane region" description="Helical" evidence="7">
    <location>
        <begin position="169"/>
        <end position="190"/>
    </location>
</feature>
<keyword evidence="5 7" id="KW-1133">Transmembrane helix</keyword>
<accession>A0A2M8QE82</accession>
<protein>
    <submittedName>
        <fullName evidence="8">Permease</fullName>
    </submittedName>
</protein>
<organism evidence="8 9">
    <name type="scientific">Candidatus Thermofonsia Clade 3 bacterium</name>
    <dbReference type="NCBI Taxonomy" id="2364212"/>
    <lineage>
        <taxon>Bacteria</taxon>
        <taxon>Bacillati</taxon>
        <taxon>Chloroflexota</taxon>
        <taxon>Candidatus Thermofontia</taxon>
        <taxon>Candidatus Thermofonsia Clade 3</taxon>
    </lineage>
</organism>
<proteinExistence type="inferred from homology"/>
<dbReference type="GO" id="GO:0005886">
    <property type="term" value="C:plasma membrane"/>
    <property type="evidence" value="ECO:0007669"/>
    <property type="project" value="UniProtKB-SubCell"/>
</dbReference>
<evidence type="ECO:0000313" key="8">
    <source>
        <dbReference type="EMBL" id="PJF48062.1"/>
    </source>
</evidence>
<dbReference type="Pfam" id="PF03773">
    <property type="entry name" value="ArsP_1"/>
    <property type="match status" value="1"/>
</dbReference>
<comment type="caution">
    <text evidence="8">The sequence shown here is derived from an EMBL/GenBank/DDBJ whole genome shotgun (WGS) entry which is preliminary data.</text>
</comment>
<feature type="transmembrane region" description="Helical" evidence="7">
    <location>
        <begin position="197"/>
        <end position="214"/>
    </location>
</feature>
<dbReference type="AlphaFoldDB" id="A0A2M8QE82"/>
<keyword evidence="4 7" id="KW-0812">Transmembrane</keyword>